<keyword evidence="1" id="KW-0812">Transmembrane</keyword>
<sequence length="180" mass="19879">MSKKKIFILIIIVVLVVSYFIYWSKQNSLNNVNQITSFDVKNCTYIINNENIALENGYAEKVLSTELATKSVVRYFGNQVAADFNNDGTNDEIFILTQDNGGSGTFYYAVGAINTSGGCFGTNTILLGDRIAPQTTELKDGMAVVNYADRAENEPMTSQPSIGVSRYFQIIDGKLLEVNK</sequence>
<protein>
    <submittedName>
        <fullName evidence="2">Uncharacterized protein</fullName>
    </submittedName>
</protein>
<accession>A0A2H0W342</accession>
<proteinExistence type="predicted"/>
<keyword evidence="1" id="KW-0472">Membrane</keyword>
<feature type="transmembrane region" description="Helical" evidence="1">
    <location>
        <begin position="7"/>
        <end position="24"/>
    </location>
</feature>
<reference evidence="3" key="1">
    <citation type="submission" date="2017-09" db="EMBL/GenBank/DDBJ databases">
        <title>Depth-based differentiation of microbial function through sediment-hosted aquifers and enrichment of novel symbionts in the deep terrestrial subsurface.</title>
        <authorList>
            <person name="Probst A.J."/>
            <person name="Ladd B."/>
            <person name="Jarett J.K."/>
            <person name="Geller-Mcgrath D.E."/>
            <person name="Sieber C.M.K."/>
            <person name="Emerson J.B."/>
            <person name="Anantharaman K."/>
            <person name="Thomas B.C."/>
            <person name="Malmstrom R."/>
            <person name="Stieglmeier M."/>
            <person name="Klingl A."/>
            <person name="Woyke T."/>
            <person name="Ryan C.M."/>
            <person name="Banfield J.F."/>
        </authorList>
    </citation>
    <scope>NUCLEOTIDE SEQUENCE [LARGE SCALE GENOMIC DNA]</scope>
</reference>
<keyword evidence="1" id="KW-1133">Transmembrane helix</keyword>
<name>A0A2H0W342_9BACT</name>
<evidence type="ECO:0000256" key="1">
    <source>
        <dbReference type="SAM" id="Phobius"/>
    </source>
</evidence>
<dbReference type="AlphaFoldDB" id="A0A2H0W342"/>
<gene>
    <name evidence="2" type="ORF">COT80_03280</name>
</gene>
<comment type="caution">
    <text evidence="2">The sequence shown here is derived from an EMBL/GenBank/DDBJ whole genome shotgun (WGS) entry which is preliminary data.</text>
</comment>
<dbReference type="Proteomes" id="UP000229056">
    <property type="component" value="Unassembled WGS sequence"/>
</dbReference>
<dbReference type="EMBL" id="PEZY01000012">
    <property type="protein sequence ID" value="PIS05766.1"/>
    <property type="molecule type" value="Genomic_DNA"/>
</dbReference>
<evidence type="ECO:0000313" key="3">
    <source>
        <dbReference type="Proteomes" id="UP000229056"/>
    </source>
</evidence>
<evidence type="ECO:0000313" key="2">
    <source>
        <dbReference type="EMBL" id="PIS05766.1"/>
    </source>
</evidence>
<organism evidence="2 3">
    <name type="scientific">Candidatus Buchananbacteria bacterium CG10_big_fil_rev_8_21_14_0_10_33_19</name>
    <dbReference type="NCBI Taxonomy" id="1974525"/>
    <lineage>
        <taxon>Bacteria</taxon>
        <taxon>Candidatus Buchananiibacteriota</taxon>
    </lineage>
</organism>